<name>A0ABD2PS97_9PLAT</name>
<evidence type="ECO:0000313" key="3">
    <source>
        <dbReference type="Proteomes" id="UP001626550"/>
    </source>
</evidence>
<sequence>MSNQEIIEAVNAYLRQRKKYRQEAIEENRNNAIGMTVLGFDGRTDSRLVSNGVYDKERATSYKQLM</sequence>
<accession>A0ABD2PS97</accession>
<feature type="coiled-coil region" evidence="1">
    <location>
        <begin position="3"/>
        <end position="30"/>
    </location>
</feature>
<evidence type="ECO:0000256" key="1">
    <source>
        <dbReference type="SAM" id="Coils"/>
    </source>
</evidence>
<comment type="caution">
    <text evidence="2">The sequence shown here is derived from an EMBL/GenBank/DDBJ whole genome shotgun (WGS) entry which is preliminary data.</text>
</comment>
<reference evidence="2 3" key="1">
    <citation type="submission" date="2024-11" db="EMBL/GenBank/DDBJ databases">
        <title>Adaptive evolution of stress response genes in parasites aligns with host niche diversity.</title>
        <authorList>
            <person name="Hahn C."/>
            <person name="Resl P."/>
        </authorList>
    </citation>
    <scope>NUCLEOTIDE SEQUENCE [LARGE SCALE GENOMIC DNA]</scope>
    <source>
        <strain evidence="2">EGGRZ-B1_66</strain>
        <tissue evidence="2">Body</tissue>
    </source>
</reference>
<keyword evidence="1" id="KW-0175">Coiled coil</keyword>
<proteinExistence type="predicted"/>
<dbReference type="Proteomes" id="UP001626550">
    <property type="component" value="Unassembled WGS sequence"/>
</dbReference>
<evidence type="ECO:0000313" key="2">
    <source>
        <dbReference type="EMBL" id="KAL3310351.1"/>
    </source>
</evidence>
<keyword evidence="3" id="KW-1185">Reference proteome</keyword>
<organism evidence="2 3">
    <name type="scientific">Cichlidogyrus casuarinus</name>
    <dbReference type="NCBI Taxonomy" id="1844966"/>
    <lineage>
        <taxon>Eukaryota</taxon>
        <taxon>Metazoa</taxon>
        <taxon>Spiralia</taxon>
        <taxon>Lophotrochozoa</taxon>
        <taxon>Platyhelminthes</taxon>
        <taxon>Monogenea</taxon>
        <taxon>Monopisthocotylea</taxon>
        <taxon>Dactylogyridea</taxon>
        <taxon>Ancyrocephalidae</taxon>
        <taxon>Cichlidogyrus</taxon>
    </lineage>
</organism>
<dbReference type="EMBL" id="JBJKFK010003032">
    <property type="protein sequence ID" value="KAL3310351.1"/>
    <property type="molecule type" value="Genomic_DNA"/>
</dbReference>
<dbReference type="AlphaFoldDB" id="A0ABD2PS97"/>
<protein>
    <submittedName>
        <fullName evidence="2">Uncharacterized protein</fullName>
    </submittedName>
</protein>
<gene>
    <name evidence="2" type="ORF">Ciccas_011086</name>
</gene>